<dbReference type="Proteomes" id="UP000283210">
    <property type="component" value="Chromosome 4"/>
</dbReference>
<gene>
    <name evidence="1" type="ORF">OJAV_G00035560</name>
</gene>
<proteinExistence type="predicted"/>
<sequence length="273" mass="29146">MAAPRQPPGVLMRRGDAVWSELQQPVVEMLTRTQNLQQDLGSVDQGGSVLLTWSNFDTCRAAVEQLGGVAAQMSGVERLFSPSTSVGGPDCQPTVTQSLRFIRAQVEGTAPTSPPEGRSCSAWFLSCPTIDLVSPPSSLLSWRPTSTRCCAPTVLLLLQEEVQGSDGQLGCQHVLRLAKALVEIRSLPAIPNSRVARIVALWEGPPESDNKQGVVYPARHRDRQPKGCFKAAKGKSTSCPGKESLQRGLLGLNAGVGTTYARPARTARGLAHG</sequence>
<reference evidence="1 2" key="2">
    <citation type="submission" date="2019-01" db="EMBL/GenBank/DDBJ databases">
        <title>A chromosome length genome reference of the Java medaka (oryzias javanicus).</title>
        <authorList>
            <person name="Herpin A."/>
            <person name="Takehana Y."/>
            <person name="Naruse K."/>
            <person name="Ansai S."/>
            <person name="Kawaguchi M."/>
        </authorList>
    </citation>
    <scope>NUCLEOTIDE SEQUENCE [LARGE SCALE GENOMIC DNA]</scope>
    <source>
        <strain evidence="1">RS831</strain>
        <tissue evidence="1">Whole body</tissue>
    </source>
</reference>
<reference evidence="1 2" key="1">
    <citation type="submission" date="2018-11" db="EMBL/GenBank/DDBJ databases">
        <authorList>
            <person name="Lopez-Roques C."/>
            <person name="Donnadieu C."/>
            <person name="Bouchez O."/>
            <person name="Klopp C."/>
            <person name="Cabau C."/>
            <person name="Zahm M."/>
        </authorList>
    </citation>
    <scope>NUCLEOTIDE SEQUENCE [LARGE SCALE GENOMIC DNA]</scope>
    <source>
        <strain evidence="1">RS831</strain>
        <tissue evidence="1">Whole body</tissue>
    </source>
</reference>
<accession>A0A437DFV1</accession>
<dbReference type="EMBL" id="CM012440">
    <property type="protein sequence ID" value="RVE73869.1"/>
    <property type="molecule type" value="Genomic_DNA"/>
</dbReference>
<dbReference type="AlphaFoldDB" id="A0A437DFV1"/>
<dbReference type="OrthoDB" id="8955728at2759"/>
<name>A0A437DFV1_ORYJA</name>
<evidence type="ECO:0000313" key="1">
    <source>
        <dbReference type="EMBL" id="RVE73869.1"/>
    </source>
</evidence>
<organism evidence="1 2">
    <name type="scientific">Oryzias javanicus</name>
    <name type="common">Javanese ricefish</name>
    <name type="synonym">Aplocheilus javanicus</name>
    <dbReference type="NCBI Taxonomy" id="123683"/>
    <lineage>
        <taxon>Eukaryota</taxon>
        <taxon>Metazoa</taxon>
        <taxon>Chordata</taxon>
        <taxon>Craniata</taxon>
        <taxon>Vertebrata</taxon>
        <taxon>Euteleostomi</taxon>
        <taxon>Actinopterygii</taxon>
        <taxon>Neopterygii</taxon>
        <taxon>Teleostei</taxon>
        <taxon>Neoteleostei</taxon>
        <taxon>Acanthomorphata</taxon>
        <taxon>Ovalentaria</taxon>
        <taxon>Atherinomorphae</taxon>
        <taxon>Beloniformes</taxon>
        <taxon>Adrianichthyidae</taxon>
        <taxon>Oryziinae</taxon>
        <taxon>Oryzias</taxon>
    </lineage>
</organism>
<protein>
    <submittedName>
        <fullName evidence="1">Uncharacterized protein</fullName>
    </submittedName>
</protein>
<evidence type="ECO:0000313" key="2">
    <source>
        <dbReference type="Proteomes" id="UP000283210"/>
    </source>
</evidence>
<keyword evidence="2" id="KW-1185">Reference proteome</keyword>